<name>M4BNR3_HYAAE</name>
<protein>
    <submittedName>
        <fullName evidence="1">Uncharacterized protein</fullName>
    </submittedName>
</protein>
<keyword evidence="2" id="KW-1185">Reference proteome</keyword>
<reference evidence="2" key="1">
    <citation type="journal article" date="2010" name="Science">
        <title>Signatures of adaptation to obligate biotrophy in the Hyaloperonospora arabidopsidis genome.</title>
        <authorList>
            <person name="Baxter L."/>
            <person name="Tripathy S."/>
            <person name="Ishaque N."/>
            <person name="Boot N."/>
            <person name="Cabral A."/>
            <person name="Kemen E."/>
            <person name="Thines M."/>
            <person name="Ah-Fong A."/>
            <person name="Anderson R."/>
            <person name="Badejoko W."/>
            <person name="Bittner-Eddy P."/>
            <person name="Boore J.L."/>
            <person name="Chibucos M.C."/>
            <person name="Coates M."/>
            <person name="Dehal P."/>
            <person name="Delehaunty K."/>
            <person name="Dong S."/>
            <person name="Downton P."/>
            <person name="Dumas B."/>
            <person name="Fabro G."/>
            <person name="Fronick C."/>
            <person name="Fuerstenberg S.I."/>
            <person name="Fulton L."/>
            <person name="Gaulin E."/>
            <person name="Govers F."/>
            <person name="Hughes L."/>
            <person name="Humphray S."/>
            <person name="Jiang R.H."/>
            <person name="Judelson H."/>
            <person name="Kamoun S."/>
            <person name="Kyung K."/>
            <person name="Meijer H."/>
            <person name="Minx P."/>
            <person name="Morris P."/>
            <person name="Nelson J."/>
            <person name="Phuntumart V."/>
            <person name="Qutob D."/>
            <person name="Rehmany A."/>
            <person name="Rougon-Cardoso A."/>
            <person name="Ryden P."/>
            <person name="Torto-Alalibo T."/>
            <person name="Studholme D."/>
            <person name="Wang Y."/>
            <person name="Win J."/>
            <person name="Wood J."/>
            <person name="Clifton S.W."/>
            <person name="Rogers J."/>
            <person name="Van den Ackerveken G."/>
            <person name="Jones J.D."/>
            <person name="McDowell J.M."/>
            <person name="Beynon J."/>
            <person name="Tyler B.M."/>
        </authorList>
    </citation>
    <scope>NUCLEOTIDE SEQUENCE [LARGE SCALE GENOMIC DNA]</scope>
    <source>
        <strain evidence="2">Emoy2</strain>
    </source>
</reference>
<dbReference type="EnsemblProtists" id="HpaT808051">
    <property type="protein sequence ID" value="HpaP808051"/>
    <property type="gene ID" value="HpaG808051"/>
</dbReference>
<dbReference type="InParanoid" id="M4BNR3"/>
<evidence type="ECO:0000313" key="1">
    <source>
        <dbReference type="EnsemblProtists" id="HpaP808051"/>
    </source>
</evidence>
<proteinExistence type="predicted"/>
<dbReference type="HOGENOM" id="CLU_988503_0_0_1"/>
<organism evidence="1 2">
    <name type="scientific">Hyaloperonospora arabidopsidis (strain Emoy2)</name>
    <name type="common">Downy mildew agent</name>
    <name type="synonym">Peronospora arabidopsidis</name>
    <dbReference type="NCBI Taxonomy" id="559515"/>
    <lineage>
        <taxon>Eukaryota</taxon>
        <taxon>Sar</taxon>
        <taxon>Stramenopiles</taxon>
        <taxon>Oomycota</taxon>
        <taxon>Peronosporomycetes</taxon>
        <taxon>Peronosporales</taxon>
        <taxon>Peronosporaceae</taxon>
        <taxon>Hyaloperonospora</taxon>
    </lineage>
</organism>
<dbReference type="VEuPathDB" id="FungiDB:HpaG808051"/>
<dbReference type="Proteomes" id="UP000011713">
    <property type="component" value="Unassembled WGS sequence"/>
</dbReference>
<accession>M4BNR3</accession>
<dbReference type="EMBL" id="JH598467">
    <property type="status" value="NOT_ANNOTATED_CDS"/>
    <property type="molecule type" value="Genomic_DNA"/>
</dbReference>
<sequence length="282" mass="31883">MRTIAEQQTFRLEWCLFPMSWVELVVEQHLIADAVIHYQRTGTRTRQEVHAPSGRRNSSREVHLTKGVVDGLATNQKQALKNYVGVRVRVHVGDVDEVLATKHIKFLERVGATQNVHLRALKSETGFFRLHLNVEIASRQLRDLANLMDPVEVLKRVISVVFTSEGHHDLLERSLRECPPRGDHHVLISTRKSIRSCLVDAGSYERPITTSGLLALDPLDVTSERLGSLHPTTRSVSLGVVATKMFLLTKHVSHRRTRTSARTRRSGCGGGRWLVHRNVISR</sequence>
<dbReference type="AlphaFoldDB" id="M4BNR3"/>
<evidence type="ECO:0000313" key="2">
    <source>
        <dbReference type="Proteomes" id="UP000011713"/>
    </source>
</evidence>
<reference evidence="1" key="2">
    <citation type="submission" date="2015-06" db="UniProtKB">
        <authorList>
            <consortium name="EnsemblProtists"/>
        </authorList>
    </citation>
    <scope>IDENTIFICATION</scope>
    <source>
        <strain evidence="1">Emoy2</strain>
    </source>
</reference>